<evidence type="ECO:0000313" key="3">
    <source>
        <dbReference type="Proteomes" id="UP000095282"/>
    </source>
</evidence>
<evidence type="ECO:0000313" key="4">
    <source>
        <dbReference type="WBParaSite" id="Csp11.Scaffold608.g5772.t1"/>
    </source>
</evidence>
<dbReference type="InterPro" id="IPR011333">
    <property type="entry name" value="SKP1/BTB/POZ_sf"/>
</dbReference>
<dbReference type="PROSITE" id="PS50144">
    <property type="entry name" value="MATH"/>
    <property type="match status" value="1"/>
</dbReference>
<dbReference type="eggNOG" id="ENOG502RXUT">
    <property type="taxonomic scope" value="Eukaryota"/>
</dbReference>
<dbReference type="Gene3D" id="3.30.710.10">
    <property type="entry name" value="Potassium Channel Kv1.1, Chain A"/>
    <property type="match status" value="1"/>
</dbReference>
<sequence length="312" mass="35839">MPLAEKSFVLTHTVKKASELKENEYSYSPSEEHFGVPWKMGVTRKTGFLGFYLYCDNKCETQKWSFSVTQTLGIFAVTGKKLVKTDNAALFEFTDSNKKVFWGFDNFMAWDELVKNHTIDGDLVIEARVKINKMSGIEKKKLRNFDESVKQFSDVVLIVNNEKFYVSKLFLAGQSSYFEAMFLRKFDESKQSEIILNDVVSQDFQHFLELLHGEKAIDEETVAGILKVADMYDAKMAFHKCEEFLIKESEKTLKEKLQLANRFKLDKLKNECLFKINTAAEIRSVLMCNLNEMDPSVVGALLQKALALLPFT</sequence>
<dbReference type="InterPro" id="IPR008974">
    <property type="entry name" value="TRAF-like"/>
</dbReference>
<organism evidence="3 4">
    <name type="scientific">Caenorhabditis tropicalis</name>
    <dbReference type="NCBI Taxonomy" id="1561998"/>
    <lineage>
        <taxon>Eukaryota</taxon>
        <taxon>Metazoa</taxon>
        <taxon>Ecdysozoa</taxon>
        <taxon>Nematoda</taxon>
        <taxon>Chromadorea</taxon>
        <taxon>Rhabditida</taxon>
        <taxon>Rhabditina</taxon>
        <taxon>Rhabditomorpha</taxon>
        <taxon>Rhabditoidea</taxon>
        <taxon>Rhabditidae</taxon>
        <taxon>Peloderinae</taxon>
        <taxon>Caenorhabditis</taxon>
    </lineage>
</organism>
<reference evidence="4" key="1">
    <citation type="submission" date="2016-11" db="UniProtKB">
        <authorList>
            <consortium name="WormBaseParasite"/>
        </authorList>
    </citation>
    <scope>IDENTIFICATION</scope>
</reference>
<dbReference type="PANTHER" id="PTHR22743">
    <property type="entry name" value="MEPRIN/TRAF-LIKE MATH FAMILY-C.ELEGANS"/>
    <property type="match status" value="1"/>
</dbReference>
<evidence type="ECO:0000259" key="1">
    <source>
        <dbReference type="PROSITE" id="PS50097"/>
    </source>
</evidence>
<dbReference type="STRING" id="1561998.A0A1I7TGR0"/>
<name>A0A1I7TGR0_9PELO</name>
<dbReference type="SMART" id="SM00061">
    <property type="entry name" value="MATH"/>
    <property type="match status" value="1"/>
</dbReference>
<dbReference type="InterPro" id="IPR052664">
    <property type="entry name" value="BTB-MATH_domain_protein"/>
</dbReference>
<feature type="domain" description="BTB" evidence="1">
    <location>
        <begin position="153"/>
        <end position="220"/>
    </location>
</feature>
<dbReference type="Gene3D" id="2.60.210.10">
    <property type="entry name" value="Apoptosis, Tumor Necrosis Factor Receptor Associated Protein 2, Chain A"/>
    <property type="match status" value="1"/>
</dbReference>
<dbReference type="Pfam" id="PF00917">
    <property type="entry name" value="MATH"/>
    <property type="match status" value="1"/>
</dbReference>
<dbReference type="SUPFAM" id="SSF49599">
    <property type="entry name" value="TRAF domain-like"/>
    <property type="match status" value="1"/>
</dbReference>
<dbReference type="AlphaFoldDB" id="A0A1I7TGR0"/>
<feature type="domain" description="MATH" evidence="2">
    <location>
        <begin position="7"/>
        <end position="129"/>
    </location>
</feature>
<dbReference type="SUPFAM" id="SSF54695">
    <property type="entry name" value="POZ domain"/>
    <property type="match status" value="1"/>
</dbReference>
<accession>A0A1I7TGR0</accession>
<dbReference type="Proteomes" id="UP000095282">
    <property type="component" value="Unplaced"/>
</dbReference>
<dbReference type="PROSITE" id="PS50097">
    <property type="entry name" value="BTB"/>
    <property type="match status" value="1"/>
</dbReference>
<dbReference type="PANTHER" id="PTHR22743:SF165">
    <property type="entry name" value="BTB AND MATH DOMAIN CONTAINING-RELATED"/>
    <property type="match status" value="1"/>
</dbReference>
<proteinExistence type="predicted"/>
<evidence type="ECO:0000259" key="2">
    <source>
        <dbReference type="PROSITE" id="PS50144"/>
    </source>
</evidence>
<dbReference type="Pfam" id="PF00651">
    <property type="entry name" value="BTB"/>
    <property type="match status" value="1"/>
</dbReference>
<keyword evidence="3" id="KW-1185">Reference proteome</keyword>
<dbReference type="WBParaSite" id="Csp11.Scaffold608.g5772.t1">
    <property type="protein sequence ID" value="Csp11.Scaffold608.g5772.t1"/>
    <property type="gene ID" value="Csp11.Scaffold608.g5772"/>
</dbReference>
<dbReference type="InterPro" id="IPR002083">
    <property type="entry name" value="MATH/TRAF_dom"/>
</dbReference>
<dbReference type="InterPro" id="IPR000210">
    <property type="entry name" value="BTB/POZ_dom"/>
</dbReference>
<dbReference type="CDD" id="cd18186">
    <property type="entry name" value="BTB_POZ_ZBTB_KLHL-like"/>
    <property type="match status" value="1"/>
</dbReference>
<dbReference type="SMART" id="SM00225">
    <property type="entry name" value="BTB"/>
    <property type="match status" value="1"/>
</dbReference>
<protein>
    <submittedName>
        <fullName evidence="4">BTB domain-containing protein</fullName>
    </submittedName>
</protein>
<dbReference type="CDD" id="cd00121">
    <property type="entry name" value="MATH"/>
    <property type="match status" value="1"/>
</dbReference>